<evidence type="ECO:0000313" key="3">
    <source>
        <dbReference type="Proteomes" id="UP001470230"/>
    </source>
</evidence>
<name>A0ABR2JY56_9EUKA</name>
<evidence type="ECO:0000256" key="1">
    <source>
        <dbReference type="SAM" id="Coils"/>
    </source>
</evidence>
<keyword evidence="1" id="KW-0175">Coiled coil</keyword>
<sequence>MSLIEDFEILKSEMIEKKMNDVVKRNQHLNEQKKENKKKTRNYWKKSIKNDMTQNIKNKNANKKMSAERKMKEGYEEEYFIYFIETKSQKQINQ</sequence>
<keyword evidence="3" id="KW-1185">Reference proteome</keyword>
<organism evidence="2 3">
    <name type="scientific">Tritrichomonas musculus</name>
    <dbReference type="NCBI Taxonomy" id="1915356"/>
    <lineage>
        <taxon>Eukaryota</taxon>
        <taxon>Metamonada</taxon>
        <taxon>Parabasalia</taxon>
        <taxon>Tritrichomonadida</taxon>
        <taxon>Tritrichomonadidae</taxon>
        <taxon>Tritrichomonas</taxon>
    </lineage>
</organism>
<proteinExistence type="predicted"/>
<gene>
    <name evidence="2" type="ORF">M9Y10_042802</name>
</gene>
<reference evidence="2 3" key="1">
    <citation type="submission" date="2024-04" db="EMBL/GenBank/DDBJ databases">
        <title>Tritrichomonas musculus Genome.</title>
        <authorList>
            <person name="Alves-Ferreira E."/>
            <person name="Grigg M."/>
            <person name="Lorenzi H."/>
            <person name="Galac M."/>
        </authorList>
    </citation>
    <scope>NUCLEOTIDE SEQUENCE [LARGE SCALE GENOMIC DNA]</scope>
    <source>
        <strain evidence="2 3">EAF2021</strain>
    </source>
</reference>
<comment type="caution">
    <text evidence="2">The sequence shown here is derived from an EMBL/GenBank/DDBJ whole genome shotgun (WGS) entry which is preliminary data.</text>
</comment>
<accession>A0ABR2JY56</accession>
<evidence type="ECO:0000313" key="2">
    <source>
        <dbReference type="EMBL" id="KAK8883704.1"/>
    </source>
</evidence>
<protein>
    <submittedName>
        <fullName evidence="2">Uncharacterized protein</fullName>
    </submittedName>
</protein>
<dbReference type="Proteomes" id="UP001470230">
    <property type="component" value="Unassembled WGS sequence"/>
</dbReference>
<feature type="coiled-coil region" evidence="1">
    <location>
        <begin position="19"/>
        <end position="78"/>
    </location>
</feature>
<dbReference type="EMBL" id="JAPFFF010000008">
    <property type="protein sequence ID" value="KAK8883704.1"/>
    <property type="molecule type" value="Genomic_DNA"/>
</dbReference>